<name>A0A1G9D9T5_9ACTN</name>
<feature type="compositionally biased region" description="Low complexity" evidence="1">
    <location>
        <begin position="269"/>
        <end position="280"/>
    </location>
</feature>
<dbReference type="PANTHER" id="PTHR42905">
    <property type="entry name" value="PHOSPHOENOLPYRUVATE CARBOXYLASE"/>
    <property type="match status" value="1"/>
</dbReference>
<dbReference type="InterPro" id="IPR039556">
    <property type="entry name" value="ICL/PEPM"/>
</dbReference>
<gene>
    <name evidence="2" type="ORF">SAMN05216298_0755</name>
</gene>
<organism evidence="2 3">
    <name type="scientific">Glycomyces sambucus</name>
    <dbReference type="NCBI Taxonomy" id="380244"/>
    <lineage>
        <taxon>Bacteria</taxon>
        <taxon>Bacillati</taxon>
        <taxon>Actinomycetota</taxon>
        <taxon>Actinomycetes</taxon>
        <taxon>Glycomycetales</taxon>
        <taxon>Glycomycetaceae</taxon>
        <taxon>Glycomyces</taxon>
    </lineage>
</organism>
<dbReference type="PANTHER" id="PTHR42905:SF16">
    <property type="entry name" value="CARBOXYPHOSPHONOENOLPYRUVATE PHOSPHONOMUTASE-LIKE PROTEIN (AFU_ORTHOLOGUE AFUA_5G07230)"/>
    <property type="match status" value="1"/>
</dbReference>
<keyword evidence="2" id="KW-0456">Lyase</keyword>
<dbReference type="InterPro" id="IPR040442">
    <property type="entry name" value="Pyrv_kinase-like_dom_sf"/>
</dbReference>
<evidence type="ECO:0000313" key="3">
    <source>
        <dbReference type="Proteomes" id="UP000198662"/>
    </source>
</evidence>
<proteinExistence type="predicted"/>
<keyword evidence="3" id="KW-1185">Reference proteome</keyword>
<feature type="region of interest" description="Disordered" evidence="1">
    <location>
        <begin position="269"/>
        <end position="291"/>
    </location>
</feature>
<dbReference type="InterPro" id="IPR015813">
    <property type="entry name" value="Pyrv/PenolPyrv_kinase-like_dom"/>
</dbReference>
<sequence>MTRYAEFLAAHHGPRPLLLPNAWDHASAAALTAQGFTAIGTTSLGVAAAHGLPDGAAATRSLTVDLARTIAPLPAMISVDLEGGYSDDPTEVAALAAVLADLGIVGINLEDGRPDGTLRDPDLHASIITAIKARCPGLFVNARTDTFWLNTEAPLDNALARAERYLDAGADGVFVPGATDPDNIRTLAARIDAPLNVLCTPTGLGLDALAALGVARVSTGSLLYRTAISAAVRTACEVREGNPVPGGQLSYAEMQQLAVDALFNAADSGGAPASPGIAARAESRARRGRTA</sequence>
<dbReference type="EMBL" id="FNGF01000001">
    <property type="protein sequence ID" value="SDK60554.1"/>
    <property type="molecule type" value="Genomic_DNA"/>
</dbReference>
<dbReference type="SUPFAM" id="SSF51621">
    <property type="entry name" value="Phosphoenolpyruvate/pyruvate domain"/>
    <property type="match status" value="1"/>
</dbReference>
<dbReference type="AlphaFoldDB" id="A0A1G9D9T5"/>
<evidence type="ECO:0000256" key="1">
    <source>
        <dbReference type="SAM" id="MobiDB-lite"/>
    </source>
</evidence>
<dbReference type="GO" id="GO:0016829">
    <property type="term" value="F:lyase activity"/>
    <property type="evidence" value="ECO:0007669"/>
    <property type="project" value="UniProtKB-KW"/>
</dbReference>
<dbReference type="Proteomes" id="UP000198662">
    <property type="component" value="Unassembled WGS sequence"/>
</dbReference>
<reference evidence="3" key="1">
    <citation type="submission" date="2016-10" db="EMBL/GenBank/DDBJ databases">
        <authorList>
            <person name="Varghese N."/>
            <person name="Submissions S."/>
        </authorList>
    </citation>
    <scope>NUCLEOTIDE SEQUENCE [LARGE SCALE GENOMIC DNA]</scope>
    <source>
        <strain evidence="3">CGMCC 4.3147</strain>
    </source>
</reference>
<dbReference type="CDD" id="cd00377">
    <property type="entry name" value="ICL_PEPM"/>
    <property type="match status" value="1"/>
</dbReference>
<dbReference type="STRING" id="380244.SAMN05216298_0755"/>
<protein>
    <submittedName>
        <fullName evidence="2">2-Methylisocitrate lyase, PEP mutase family</fullName>
    </submittedName>
</protein>
<dbReference type="Pfam" id="PF13714">
    <property type="entry name" value="PEP_mutase"/>
    <property type="match status" value="1"/>
</dbReference>
<accession>A0A1G9D9T5</accession>
<dbReference type="RefSeq" id="WP_176953174.1">
    <property type="nucleotide sequence ID" value="NZ_FNGF01000001.1"/>
</dbReference>
<dbReference type="Gene3D" id="3.20.20.60">
    <property type="entry name" value="Phosphoenolpyruvate-binding domains"/>
    <property type="match status" value="1"/>
</dbReference>
<evidence type="ECO:0000313" key="2">
    <source>
        <dbReference type="EMBL" id="SDK60554.1"/>
    </source>
</evidence>